<feature type="transmembrane region" description="Helical" evidence="2">
    <location>
        <begin position="46"/>
        <end position="68"/>
    </location>
</feature>
<keyword evidence="2" id="KW-1133">Transmembrane helix</keyword>
<dbReference type="RefSeq" id="WP_344325448.1">
    <property type="nucleotide sequence ID" value="NZ_BAAAPY010000002.1"/>
</dbReference>
<organism evidence="3 4">
    <name type="scientific">Aeromicrobium halocynthiae</name>
    <dbReference type="NCBI Taxonomy" id="560557"/>
    <lineage>
        <taxon>Bacteria</taxon>
        <taxon>Bacillati</taxon>
        <taxon>Actinomycetota</taxon>
        <taxon>Actinomycetes</taxon>
        <taxon>Propionibacteriales</taxon>
        <taxon>Nocardioidaceae</taxon>
        <taxon>Aeromicrobium</taxon>
    </lineage>
</organism>
<comment type="caution">
    <text evidence="3">The sequence shown here is derived from an EMBL/GenBank/DDBJ whole genome shotgun (WGS) entry which is preliminary data.</text>
</comment>
<dbReference type="PANTHER" id="PTHR34703:SF1">
    <property type="entry name" value="ANTIPORTER SUBUNIT MNHG2-RELATED"/>
    <property type="match status" value="1"/>
</dbReference>
<dbReference type="InterPro" id="IPR005133">
    <property type="entry name" value="PhaG_MnhG_YufB"/>
</dbReference>
<keyword evidence="2" id="KW-0812">Transmembrane</keyword>
<evidence type="ECO:0000313" key="4">
    <source>
        <dbReference type="Proteomes" id="UP001501480"/>
    </source>
</evidence>
<evidence type="ECO:0000313" key="3">
    <source>
        <dbReference type="EMBL" id="GAA2073999.1"/>
    </source>
</evidence>
<comment type="similarity">
    <text evidence="1">Belongs to the CPA3 antiporters (TC 2.A.63) subunit G family.</text>
</comment>
<gene>
    <name evidence="3" type="ORF">GCM10009821_10620</name>
</gene>
<sequence length="119" mass="12177">MSPADVLGAVASVVAASMIVVGVGLFVVAAVGLVRFPDPYTRLTAVTKSGTLGLVLVLLAVMIAAPGVQNGVKLAMAIVLQLLTAPVGGLSLSRGIFRSGARLPSDLLYDEMTDRRQDG</sequence>
<name>A0ABN2VV97_9ACTN</name>
<feature type="transmembrane region" description="Helical" evidence="2">
    <location>
        <begin position="6"/>
        <end position="34"/>
    </location>
</feature>
<dbReference type="EMBL" id="BAAAPY010000002">
    <property type="protein sequence ID" value="GAA2073999.1"/>
    <property type="molecule type" value="Genomic_DNA"/>
</dbReference>
<accession>A0ABN2VV97</accession>
<dbReference type="Pfam" id="PF03334">
    <property type="entry name" value="PhaG_MnhG_YufB"/>
    <property type="match status" value="1"/>
</dbReference>
<dbReference type="PANTHER" id="PTHR34703">
    <property type="entry name" value="ANTIPORTER SUBUNIT MNHG2-RELATED"/>
    <property type="match status" value="1"/>
</dbReference>
<keyword evidence="4" id="KW-1185">Reference proteome</keyword>
<evidence type="ECO:0000256" key="2">
    <source>
        <dbReference type="SAM" id="Phobius"/>
    </source>
</evidence>
<reference evidence="3 4" key="1">
    <citation type="journal article" date="2019" name="Int. J. Syst. Evol. Microbiol.">
        <title>The Global Catalogue of Microorganisms (GCM) 10K type strain sequencing project: providing services to taxonomists for standard genome sequencing and annotation.</title>
        <authorList>
            <consortium name="The Broad Institute Genomics Platform"/>
            <consortium name="The Broad Institute Genome Sequencing Center for Infectious Disease"/>
            <person name="Wu L."/>
            <person name="Ma J."/>
        </authorList>
    </citation>
    <scope>NUCLEOTIDE SEQUENCE [LARGE SCALE GENOMIC DNA]</scope>
    <source>
        <strain evidence="3 4">JCM 15749</strain>
    </source>
</reference>
<evidence type="ECO:0008006" key="5">
    <source>
        <dbReference type="Google" id="ProtNLM"/>
    </source>
</evidence>
<dbReference type="Proteomes" id="UP001501480">
    <property type="component" value="Unassembled WGS sequence"/>
</dbReference>
<evidence type="ECO:0000256" key="1">
    <source>
        <dbReference type="ARBA" id="ARBA00008404"/>
    </source>
</evidence>
<keyword evidence="2" id="KW-0472">Membrane</keyword>
<protein>
    <recommendedName>
        <fullName evidence="5">Monovalent cation/H(+) antiporter subunit G</fullName>
    </recommendedName>
</protein>
<dbReference type="NCBIfam" id="TIGR01300">
    <property type="entry name" value="CPA3_mnhG_phaG"/>
    <property type="match status" value="1"/>
</dbReference>
<proteinExistence type="inferred from homology"/>
<feature type="transmembrane region" description="Helical" evidence="2">
    <location>
        <begin position="74"/>
        <end position="92"/>
    </location>
</feature>